<evidence type="ECO:0000313" key="1">
    <source>
        <dbReference type="EMBL" id="KAJ1889671.1"/>
    </source>
</evidence>
<organism evidence="1 2">
    <name type="scientific">Kickxella alabastrina</name>
    <dbReference type="NCBI Taxonomy" id="61397"/>
    <lineage>
        <taxon>Eukaryota</taxon>
        <taxon>Fungi</taxon>
        <taxon>Fungi incertae sedis</taxon>
        <taxon>Zoopagomycota</taxon>
        <taxon>Kickxellomycotina</taxon>
        <taxon>Kickxellomycetes</taxon>
        <taxon>Kickxellales</taxon>
        <taxon>Kickxellaceae</taxon>
        <taxon>Kickxella</taxon>
    </lineage>
</organism>
<reference evidence="1" key="1">
    <citation type="submission" date="2022-07" db="EMBL/GenBank/DDBJ databases">
        <title>Phylogenomic reconstructions and comparative analyses of Kickxellomycotina fungi.</title>
        <authorList>
            <person name="Reynolds N.K."/>
            <person name="Stajich J.E."/>
            <person name="Barry K."/>
            <person name="Grigoriev I.V."/>
            <person name="Crous P."/>
            <person name="Smith M.E."/>
        </authorList>
    </citation>
    <scope>NUCLEOTIDE SEQUENCE</scope>
    <source>
        <strain evidence="1">Benny 63K</strain>
    </source>
</reference>
<dbReference type="Proteomes" id="UP001150581">
    <property type="component" value="Unassembled WGS sequence"/>
</dbReference>
<protein>
    <submittedName>
        <fullName evidence="1">Uncharacterized protein</fullName>
    </submittedName>
</protein>
<sequence>MYESSLNGGHSYSTPTSPAPYNNNSQPNERKQAYDKELASVFRASAANVTQLFKMASENWNTAHSAGYEQCYDDICEYFAAAANAEGTMPHAESNQLSMQRLIEFARLKRLAQRPTHFGPGAGRSPSTPSQQHDYQQHRHNIGTQDFPENLDIASNIALNDPQSQVELQQNVLDNHEATKPTDPQCSHAFNMPEGDSGDATTPQRLSEANARNQVSDDCDNILASSPMVNDGQCLLRGKRALEYFDLMDVEPPRRRQRKDDIDMA</sequence>
<evidence type="ECO:0000313" key="2">
    <source>
        <dbReference type="Proteomes" id="UP001150581"/>
    </source>
</evidence>
<dbReference type="EMBL" id="JANBPG010001498">
    <property type="protein sequence ID" value="KAJ1889671.1"/>
    <property type="molecule type" value="Genomic_DNA"/>
</dbReference>
<keyword evidence="2" id="KW-1185">Reference proteome</keyword>
<comment type="caution">
    <text evidence="1">The sequence shown here is derived from an EMBL/GenBank/DDBJ whole genome shotgun (WGS) entry which is preliminary data.</text>
</comment>
<proteinExistence type="predicted"/>
<accession>A0ACC1I902</accession>
<gene>
    <name evidence="1" type="ORF">LPJ66_007909</name>
</gene>
<name>A0ACC1I902_9FUNG</name>